<comment type="similarity">
    <text evidence="5 6">Belongs to the XseA family.</text>
</comment>
<evidence type="ECO:0000256" key="3">
    <source>
        <dbReference type="ARBA" id="ARBA00022801"/>
    </source>
</evidence>
<keyword evidence="3 5" id="KW-0378">Hydrolase</keyword>
<dbReference type="AlphaFoldDB" id="D9SLU7"/>
<gene>
    <name evidence="5" type="primary">xseA</name>
    <name evidence="9" type="ordered locus">Clocel_1934</name>
</gene>
<evidence type="ECO:0000259" key="7">
    <source>
        <dbReference type="Pfam" id="PF02601"/>
    </source>
</evidence>
<feature type="domain" description="Exonuclease VII large subunit C-terminal" evidence="7">
    <location>
        <begin position="124"/>
        <end position="339"/>
    </location>
</feature>
<dbReference type="HOGENOM" id="CLU_023625_2_0_9"/>
<dbReference type="CDD" id="cd04489">
    <property type="entry name" value="ExoVII_LU_OBF"/>
    <property type="match status" value="1"/>
</dbReference>
<comment type="catalytic activity">
    <reaction evidence="5 6">
        <text>Exonucleolytic cleavage in either 5'- to 3'- or 3'- to 5'-direction to yield nucleoside 5'-phosphates.</text>
        <dbReference type="EC" id="3.1.11.6"/>
    </reaction>
</comment>
<proteinExistence type="inferred from homology"/>
<dbReference type="RefSeq" id="WP_010077104.1">
    <property type="nucleotide sequence ID" value="NC_014393.1"/>
</dbReference>
<protein>
    <recommendedName>
        <fullName evidence="5">Exodeoxyribonuclease 7 large subunit</fullName>
        <ecNumber evidence="5">3.1.11.6</ecNumber>
    </recommendedName>
    <alternativeName>
        <fullName evidence="5">Exodeoxyribonuclease VII large subunit</fullName>
        <shortName evidence="5">Exonuclease VII large subunit</shortName>
    </alternativeName>
</protein>
<dbReference type="GO" id="GO:0005737">
    <property type="term" value="C:cytoplasm"/>
    <property type="evidence" value="ECO:0007669"/>
    <property type="project" value="UniProtKB-SubCell"/>
</dbReference>
<dbReference type="EMBL" id="CP002160">
    <property type="protein sequence ID" value="ADL51678.1"/>
    <property type="molecule type" value="Genomic_DNA"/>
</dbReference>
<evidence type="ECO:0000256" key="6">
    <source>
        <dbReference type="RuleBase" id="RU004355"/>
    </source>
</evidence>
<comment type="function">
    <text evidence="5">Bidirectionally degrades single-stranded DNA into large acid-insoluble oligonucleotides, which are then degraded further into small acid-soluble oligonucleotides.</text>
</comment>
<dbReference type="Gene3D" id="2.40.50.1010">
    <property type="match status" value="1"/>
</dbReference>
<dbReference type="HAMAP" id="MF_00378">
    <property type="entry name" value="Exonuc_7_L"/>
    <property type="match status" value="1"/>
</dbReference>
<keyword evidence="4 5" id="KW-0269">Exonuclease</keyword>
<dbReference type="InterPro" id="IPR025824">
    <property type="entry name" value="OB-fold_nuc-bd_dom"/>
</dbReference>
<name>D9SLU7_CLOC7</name>
<organism evidence="9 10">
    <name type="scientific">Clostridium cellulovorans (strain ATCC 35296 / DSM 3052 / OCM 3 / 743B)</name>
    <dbReference type="NCBI Taxonomy" id="573061"/>
    <lineage>
        <taxon>Bacteria</taxon>
        <taxon>Bacillati</taxon>
        <taxon>Bacillota</taxon>
        <taxon>Clostridia</taxon>
        <taxon>Eubacteriales</taxon>
        <taxon>Clostridiaceae</taxon>
        <taxon>Clostridium</taxon>
    </lineage>
</organism>
<dbReference type="STRING" id="573061.Clocel_1934"/>
<dbReference type="OrthoDB" id="9802795at2"/>
<dbReference type="eggNOG" id="COG1570">
    <property type="taxonomic scope" value="Bacteria"/>
</dbReference>
<dbReference type="Pfam" id="PF02601">
    <property type="entry name" value="Exonuc_VII_L"/>
    <property type="match status" value="1"/>
</dbReference>
<dbReference type="PANTHER" id="PTHR30008">
    <property type="entry name" value="EXODEOXYRIBONUCLEASE 7 LARGE SUBUNIT"/>
    <property type="match status" value="1"/>
</dbReference>
<dbReference type="KEGG" id="ccb:Clocel_1934"/>
<keyword evidence="2 5" id="KW-0540">Nuclease</keyword>
<reference evidence="9 10" key="1">
    <citation type="submission" date="2010-08" db="EMBL/GenBank/DDBJ databases">
        <title>Complete sequence of Clostridium cellulovorans 743B.</title>
        <authorList>
            <consortium name="US DOE Joint Genome Institute"/>
            <person name="Lucas S."/>
            <person name="Copeland A."/>
            <person name="Lapidus A."/>
            <person name="Cheng J.-F."/>
            <person name="Bruce D."/>
            <person name="Goodwin L."/>
            <person name="Pitluck S."/>
            <person name="Chertkov O."/>
            <person name="Detter J.C."/>
            <person name="Han C."/>
            <person name="Tapia R."/>
            <person name="Land M."/>
            <person name="Hauser L."/>
            <person name="Chang Y.-J."/>
            <person name="Jeffries C."/>
            <person name="Kyrpides N."/>
            <person name="Ivanova N."/>
            <person name="Mikhailova N."/>
            <person name="Hemme C.L."/>
            <person name="Woyke T."/>
        </authorList>
    </citation>
    <scope>NUCLEOTIDE SEQUENCE [LARGE SCALE GENOMIC DNA]</scope>
    <source>
        <strain evidence="10">ATCC 35296 / DSM 3052 / OCM 3 / 743B</strain>
    </source>
</reference>
<evidence type="ECO:0000256" key="1">
    <source>
        <dbReference type="ARBA" id="ARBA00022490"/>
    </source>
</evidence>
<dbReference type="InterPro" id="IPR020579">
    <property type="entry name" value="Exonuc_VII_lsu_C"/>
</dbReference>
<dbReference type="GO" id="GO:0009318">
    <property type="term" value="C:exodeoxyribonuclease VII complex"/>
    <property type="evidence" value="ECO:0007669"/>
    <property type="project" value="UniProtKB-UniRule"/>
</dbReference>
<dbReference type="InterPro" id="IPR003753">
    <property type="entry name" value="Exonuc_VII_L"/>
</dbReference>
<dbReference type="GO" id="GO:0003676">
    <property type="term" value="F:nucleic acid binding"/>
    <property type="evidence" value="ECO:0007669"/>
    <property type="project" value="InterPro"/>
</dbReference>
<sequence length="403" mass="45021">MFSKVLTVSELNSYIKRVVDNDYILKNSRIKGEISNLKIHSSGHIYFSLKDEDSKISAVMFRSYGENISFQPQNGMNVEVKGRVSVYIKDGAYQIYIEEMKIDGLGDLNKAYEELKAKLLREGLFDDTYKKPLPINPISIAVVTSPTGAAIRDIINVISRRNPYVDIKIFPTLVQGIHAAANIESAIKAANNESSTELIILARGGGSIEELWAFNEEVVAYAIHNSKKPIITGIGHETDFTIADFASDKRASTPSAAAEIAVTSFVEIDDKLNYYKHKLYSAIKRNFEMEKSRTNILASKLKQYNPVAYIANQYTFIDGYKVRLNKAIENNLKFQKNRLVYLNSMLNANNPLGIISKGYSILRNEDGKVISTKVALAEEKKVEVILQDGSTFINIGVGEEHGK</sequence>
<keyword evidence="1 5" id="KW-0963">Cytoplasm</keyword>
<evidence type="ECO:0000259" key="8">
    <source>
        <dbReference type="Pfam" id="PF13742"/>
    </source>
</evidence>
<comment type="subcellular location">
    <subcellularLocation>
        <location evidence="5 6">Cytoplasm</location>
    </subcellularLocation>
</comment>
<evidence type="ECO:0000313" key="10">
    <source>
        <dbReference type="Proteomes" id="UP000002730"/>
    </source>
</evidence>
<evidence type="ECO:0000256" key="5">
    <source>
        <dbReference type="HAMAP-Rule" id="MF_00378"/>
    </source>
</evidence>
<evidence type="ECO:0000256" key="2">
    <source>
        <dbReference type="ARBA" id="ARBA00022722"/>
    </source>
</evidence>
<comment type="subunit">
    <text evidence="5">Heterooligomer composed of large and small subunits.</text>
</comment>
<evidence type="ECO:0000313" key="9">
    <source>
        <dbReference type="EMBL" id="ADL51678.1"/>
    </source>
</evidence>
<feature type="domain" description="OB-fold nucleic acid binding" evidence="8">
    <location>
        <begin position="6"/>
        <end position="100"/>
    </location>
</feature>
<dbReference type="Proteomes" id="UP000002730">
    <property type="component" value="Chromosome"/>
</dbReference>
<dbReference type="Pfam" id="PF13742">
    <property type="entry name" value="tRNA_anti_2"/>
    <property type="match status" value="1"/>
</dbReference>
<accession>D9SLU7</accession>
<dbReference type="EC" id="3.1.11.6" evidence="5"/>
<dbReference type="NCBIfam" id="TIGR00237">
    <property type="entry name" value="xseA"/>
    <property type="match status" value="1"/>
</dbReference>
<dbReference type="PANTHER" id="PTHR30008:SF0">
    <property type="entry name" value="EXODEOXYRIBONUCLEASE 7 LARGE SUBUNIT"/>
    <property type="match status" value="1"/>
</dbReference>
<dbReference type="GO" id="GO:0006308">
    <property type="term" value="P:DNA catabolic process"/>
    <property type="evidence" value="ECO:0007669"/>
    <property type="project" value="UniProtKB-UniRule"/>
</dbReference>
<evidence type="ECO:0000256" key="4">
    <source>
        <dbReference type="ARBA" id="ARBA00022839"/>
    </source>
</evidence>
<keyword evidence="10" id="KW-1185">Reference proteome</keyword>
<dbReference type="GO" id="GO:0008855">
    <property type="term" value="F:exodeoxyribonuclease VII activity"/>
    <property type="evidence" value="ECO:0007669"/>
    <property type="project" value="UniProtKB-UniRule"/>
</dbReference>